<reference evidence="8 9" key="1">
    <citation type="submission" date="2024-08" db="EMBL/GenBank/DDBJ databases">
        <authorList>
            <person name="Cucini C."/>
            <person name="Frati F."/>
        </authorList>
    </citation>
    <scope>NUCLEOTIDE SEQUENCE [LARGE SCALE GENOMIC DNA]</scope>
</reference>
<evidence type="ECO:0000313" key="8">
    <source>
        <dbReference type="EMBL" id="CAL8139506.1"/>
    </source>
</evidence>
<dbReference type="PROSITE" id="PS50835">
    <property type="entry name" value="IG_LIKE"/>
    <property type="match status" value="5"/>
</dbReference>
<dbReference type="Proteomes" id="UP001642540">
    <property type="component" value="Unassembled WGS sequence"/>
</dbReference>
<evidence type="ECO:0000256" key="5">
    <source>
        <dbReference type="SAM" id="Phobius"/>
    </source>
</evidence>
<evidence type="ECO:0000256" key="2">
    <source>
        <dbReference type="ARBA" id="ARBA00023136"/>
    </source>
</evidence>
<dbReference type="InterPro" id="IPR003598">
    <property type="entry name" value="Ig_sub2"/>
</dbReference>
<dbReference type="SUPFAM" id="SSF49265">
    <property type="entry name" value="Fibronectin type III"/>
    <property type="match status" value="1"/>
</dbReference>
<dbReference type="CDD" id="cd00063">
    <property type="entry name" value="FN3"/>
    <property type="match status" value="1"/>
</dbReference>
<name>A0ABP1RZ39_9HEXA</name>
<evidence type="ECO:0000256" key="1">
    <source>
        <dbReference type="ARBA" id="ARBA00004167"/>
    </source>
</evidence>
<feature type="domain" description="Fibronectin type-III" evidence="7">
    <location>
        <begin position="526"/>
        <end position="616"/>
    </location>
</feature>
<dbReference type="CDD" id="cd00096">
    <property type="entry name" value="Ig"/>
    <property type="match status" value="1"/>
</dbReference>
<evidence type="ECO:0000313" key="9">
    <source>
        <dbReference type="Proteomes" id="UP001642540"/>
    </source>
</evidence>
<dbReference type="SMART" id="SM00409">
    <property type="entry name" value="IG"/>
    <property type="match status" value="3"/>
</dbReference>
<dbReference type="Gene3D" id="2.60.40.10">
    <property type="entry name" value="Immunoglobulins"/>
    <property type="match status" value="6"/>
</dbReference>
<feature type="domain" description="Ig-like" evidence="6">
    <location>
        <begin position="117"/>
        <end position="221"/>
    </location>
</feature>
<dbReference type="SUPFAM" id="SSF48726">
    <property type="entry name" value="Immunoglobulin"/>
    <property type="match status" value="5"/>
</dbReference>
<sequence>MSTDSYDQVQALLGNIAELPCDLNAHIGEKIRLVLWARNDTVIYSLDARDKALEEGQHWSNEQALGGRAYFRIATDPPSLVIENVKESDAGLYKCRLDFKNSPTVYHSVNLTVIIPPQKVIVVDERGMEYTSTSQLTPYSEGSSLRLTCISTGGWPVPKVSWWRENALLDDTWEVSSEHVTSTVVSNTLTIGRLQRNDLNARLTCQAANNNITIPVSTTVTLEMNFRPLDVKLLNKKPALSADKEYTLECVSSGARPPAVMTWMRGSTKLKHHRETVSSNANVTTSIIAFIPTLEDSGKILACRAENPKIPGSMIEDGWKMDIHFVPQVNLDFGSKINSTHIREGEDVYFECSIKANPWIQKVSWRHNGRSLHHNTSAGIIISNQSLVLQSITRKSAGLYTCVGTNSEGDGASNPVVLNVKYAPVCKSHQQTVYGIARQEQAKILCDVDANPDTDLQFKWKFNNSAETIDIQQSHFQVERHRSTLTYKPMTELDYGTVLCWAIHETIGQQKIPCVYHIIPAGKPDAVSNCSILNQTFDSLFVSCVEGFNGGLQQSFVIEIWDFHSQHVIRNLTNHRPVFNVRGLEPGASYIVRIYAVNTKGRSEVQVLQASTLKAAEKQTGYSAEASSVKPVFLNMTPILGILIAVVATLILVAIVIVLVMRGRGHTGEDKRVPKPNGGLKSSPEHDKSTVPLKKSVEEMPDVDDKNPDVVPHSSEIDGIDPDEKVFLERLNNTSRFYETIPRAVRTASRPDPNSSAELVNNVKNRAPRTGREEVTYAELSLPNSPAYHPGTLRHQPIRPQEPIIYAQIDPLKTAQCVPVGVHEQQTQTLPGYPLNLPHPSSEQGEEFVHLRPENAHAVYSNSGTNMRF</sequence>
<dbReference type="EMBL" id="CAXLJM020000128">
    <property type="protein sequence ID" value="CAL8139506.1"/>
    <property type="molecule type" value="Genomic_DNA"/>
</dbReference>
<feature type="transmembrane region" description="Helical" evidence="5">
    <location>
        <begin position="639"/>
        <end position="661"/>
    </location>
</feature>
<feature type="domain" description="Ig-like" evidence="6">
    <location>
        <begin position="228"/>
        <end position="307"/>
    </location>
</feature>
<dbReference type="PROSITE" id="PS50853">
    <property type="entry name" value="FN3"/>
    <property type="match status" value="1"/>
</dbReference>
<dbReference type="InterPro" id="IPR003961">
    <property type="entry name" value="FN3_dom"/>
</dbReference>
<comment type="subcellular location">
    <subcellularLocation>
        <location evidence="1">Membrane</location>
        <topology evidence="1">Single-pass membrane protein</topology>
    </subcellularLocation>
</comment>
<dbReference type="PANTHER" id="PTHR23278:SF30">
    <property type="entry name" value="SIDESTEP VIII, ISOFORM B"/>
    <property type="match status" value="1"/>
</dbReference>
<evidence type="ECO:0000259" key="6">
    <source>
        <dbReference type="PROSITE" id="PS50835"/>
    </source>
</evidence>
<dbReference type="InterPro" id="IPR013162">
    <property type="entry name" value="CD80_C2-set"/>
</dbReference>
<dbReference type="InterPro" id="IPR007110">
    <property type="entry name" value="Ig-like_dom"/>
</dbReference>
<keyword evidence="2 5" id="KW-0472">Membrane</keyword>
<feature type="region of interest" description="Disordered" evidence="4">
    <location>
        <begin position="666"/>
        <end position="718"/>
    </location>
</feature>
<dbReference type="InterPro" id="IPR003599">
    <property type="entry name" value="Ig_sub"/>
</dbReference>
<dbReference type="PANTHER" id="PTHR23278">
    <property type="entry name" value="SIDESTEP PROTEIN"/>
    <property type="match status" value="1"/>
</dbReference>
<organism evidence="8 9">
    <name type="scientific">Orchesella dallaii</name>
    <dbReference type="NCBI Taxonomy" id="48710"/>
    <lineage>
        <taxon>Eukaryota</taxon>
        <taxon>Metazoa</taxon>
        <taxon>Ecdysozoa</taxon>
        <taxon>Arthropoda</taxon>
        <taxon>Hexapoda</taxon>
        <taxon>Collembola</taxon>
        <taxon>Entomobryomorpha</taxon>
        <taxon>Entomobryoidea</taxon>
        <taxon>Orchesellidae</taxon>
        <taxon>Orchesellinae</taxon>
        <taxon>Orchesella</taxon>
    </lineage>
</organism>
<dbReference type="InterPro" id="IPR013783">
    <property type="entry name" value="Ig-like_fold"/>
</dbReference>
<keyword evidence="9" id="KW-1185">Reference proteome</keyword>
<dbReference type="SMART" id="SM00060">
    <property type="entry name" value="FN3"/>
    <property type="match status" value="1"/>
</dbReference>
<feature type="compositionally biased region" description="Basic and acidic residues" evidence="4">
    <location>
        <begin position="683"/>
        <end position="708"/>
    </location>
</feature>
<evidence type="ECO:0000256" key="4">
    <source>
        <dbReference type="SAM" id="MobiDB-lite"/>
    </source>
</evidence>
<evidence type="ECO:0000259" key="7">
    <source>
        <dbReference type="PROSITE" id="PS50853"/>
    </source>
</evidence>
<protein>
    <recommendedName>
        <fullName evidence="10">Nephrin</fullName>
    </recommendedName>
</protein>
<keyword evidence="5" id="KW-0812">Transmembrane</keyword>
<gene>
    <name evidence="8" type="ORF">ODALV1_LOCUS27865</name>
</gene>
<dbReference type="InterPro" id="IPR036179">
    <property type="entry name" value="Ig-like_dom_sf"/>
</dbReference>
<feature type="domain" description="Ig-like" evidence="6">
    <location>
        <begin position="327"/>
        <end position="419"/>
    </location>
</feature>
<dbReference type="Pfam" id="PF08205">
    <property type="entry name" value="C2-set_2"/>
    <property type="match status" value="1"/>
</dbReference>
<dbReference type="InterPro" id="IPR036116">
    <property type="entry name" value="FN3_sf"/>
</dbReference>
<feature type="domain" description="Ig-like" evidence="6">
    <location>
        <begin position="1"/>
        <end position="112"/>
    </location>
</feature>
<dbReference type="SMART" id="SM00408">
    <property type="entry name" value="IGc2"/>
    <property type="match status" value="3"/>
</dbReference>
<keyword evidence="3" id="KW-1015">Disulfide bond</keyword>
<proteinExistence type="predicted"/>
<evidence type="ECO:0000256" key="3">
    <source>
        <dbReference type="ARBA" id="ARBA00023157"/>
    </source>
</evidence>
<comment type="caution">
    <text evidence="8">The sequence shown here is derived from an EMBL/GenBank/DDBJ whole genome shotgun (WGS) entry which is preliminary data.</text>
</comment>
<accession>A0ABP1RZ39</accession>
<dbReference type="Pfam" id="PF13927">
    <property type="entry name" value="Ig_3"/>
    <property type="match status" value="2"/>
</dbReference>
<keyword evidence="5" id="KW-1133">Transmembrane helix</keyword>
<evidence type="ECO:0008006" key="10">
    <source>
        <dbReference type="Google" id="ProtNLM"/>
    </source>
</evidence>
<feature type="domain" description="Ig-like" evidence="6">
    <location>
        <begin position="424"/>
        <end position="513"/>
    </location>
</feature>